<accession>A0A1U9YXJ4</accession>
<proteinExistence type="predicted"/>
<dbReference type="Pfam" id="PF01047">
    <property type="entry name" value="MarR"/>
    <property type="match status" value="1"/>
</dbReference>
<dbReference type="GO" id="GO:0006950">
    <property type="term" value="P:response to stress"/>
    <property type="evidence" value="ECO:0007669"/>
    <property type="project" value="TreeGrafter"/>
</dbReference>
<evidence type="ECO:0000256" key="3">
    <source>
        <dbReference type="ARBA" id="ARBA00023163"/>
    </source>
</evidence>
<dbReference type="EMBL" id="CP020330">
    <property type="protein sequence ID" value="AQZ50154.1"/>
    <property type="molecule type" value="Genomic_DNA"/>
</dbReference>
<evidence type="ECO:0000259" key="4">
    <source>
        <dbReference type="PROSITE" id="PS50995"/>
    </source>
</evidence>
<dbReference type="Gene3D" id="1.10.10.10">
    <property type="entry name" value="Winged helix-like DNA-binding domain superfamily/Winged helix DNA-binding domain"/>
    <property type="match status" value="1"/>
</dbReference>
<evidence type="ECO:0000313" key="5">
    <source>
        <dbReference type="EMBL" id="AQZ50154.1"/>
    </source>
</evidence>
<dbReference type="PROSITE" id="PS01117">
    <property type="entry name" value="HTH_MARR_1"/>
    <property type="match status" value="1"/>
</dbReference>
<gene>
    <name evidence="5" type="primary">slyA</name>
    <name evidence="5" type="ORF">Mame_00778</name>
</gene>
<dbReference type="PRINTS" id="PR00598">
    <property type="entry name" value="HTHMARR"/>
</dbReference>
<dbReference type="InterPro" id="IPR000835">
    <property type="entry name" value="HTH_MarR-typ"/>
</dbReference>
<name>A0A1U9YXJ4_9HYPH</name>
<keyword evidence="1" id="KW-0805">Transcription regulation</keyword>
<reference evidence="5 6" key="1">
    <citation type="submission" date="2017-03" db="EMBL/GenBank/DDBJ databases">
        <title>Foreign affairs: Plasmid Transfer between Roseobacters and Rhizobia.</title>
        <authorList>
            <person name="Bartling P."/>
            <person name="Bunk B."/>
            <person name="Overmann J."/>
            <person name="Brinkmann H."/>
            <person name="Petersen J."/>
        </authorList>
    </citation>
    <scope>NUCLEOTIDE SEQUENCE [LARGE SCALE GENOMIC DNA]</scope>
    <source>
        <strain evidence="5 6">MACL11</strain>
    </source>
</reference>
<dbReference type="PROSITE" id="PS50995">
    <property type="entry name" value="HTH_MARR_2"/>
    <property type="match status" value="1"/>
</dbReference>
<dbReference type="InterPro" id="IPR039422">
    <property type="entry name" value="MarR/SlyA-like"/>
</dbReference>
<dbReference type="InterPro" id="IPR036388">
    <property type="entry name" value="WH-like_DNA-bd_sf"/>
</dbReference>
<keyword evidence="2" id="KW-0238">DNA-binding</keyword>
<dbReference type="SMART" id="SM00347">
    <property type="entry name" value="HTH_MARR"/>
    <property type="match status" value="1"/>
</dbReference>
<evidence type="ECO:0000256" key="2">
    <source>
        <dbReference type="ARBA" id="ARBA00023125"/>
    </source>
</evidence>
<dbReference type="KEGG" id="mmed:Mame_00778"/>
<dbReference type="AlphaFoldDB" id="A0A1U9YXJ4"/>
<dbReference type="PANTHER" id="PTHR33164">
    <property type="entry name" value="TRANSCRIPTIONAL REGULATOR, MARR FAMILY"/>
    <property type="match status" value="1"/>
</dbReference>
<organism evidence="5 6">
    <name type="scientific">Martelella mediterranea DSM 17316</name>
    <dbReference type="NCBI Taxonomy" id="1122214"/>
    <lineage>
        <taxon>Bacteria</taxon>
        <taxon>Pseudomonadati</taxon>
        <taxon>Pseudomonadota</taxon>
        <taxon>Alphaproteobacteria</taxon>
        <taxon>Hyphomicrobiales</taxon>
        <taxon>Aurantimonadaceae</taxon>
        <taxon>Martelella</taxon>
    </lineage>
</organism>
<protein>
    <submittedName>
        <fullName evidence="5">Salmolysin</fullName>
    </submittedName>
</protein>
<dbReference type="InterPro" id="IPR036390">
    <property type="entry name" value="WH_DNA-bd_sf"/>
</dbReference>
<dbReference type="RefSeq" id="WP_018065344.1">
    <property type="nucleotide sequence ID" value="NZ_AQWH01000012.1"/>
</dbReference>
<evidence type="ECO:0000313" key="6">
    <source>
        <dbReference type="Proteomes" id="UP000191135"/>
    </source>
</evidence>
<evidence type="ECO:0000256" key="1">
    <source>
        <dbReference type="ARBA" id="ARBA00023015"/>
    </source>
</evidence>
<dbReference type="Proteomes" id="UP000191135">
    <property type="component" value="Chromosome"/>
</dbReference>
<dbReference type="InterPro" id="IPR023187">
    <property type="entry name" value="Tscrpt_reg_MarR-type_CS"/>
</dbReference>
<feature type="domain" description="HTH marR-type" evidence="4">
    <location>
        <begin position="6"/>
        <end position="140"/>
    </location>
</feature>
<dbReference type="GO" id="GO:0003677">
    <property type="term" value="F:DNA binding"/>
    <property type="evidence" value="ECO:0007669"/>
    <property type="project" value="UniProtKB-KW"/>
</dbReference>
<dbReference type="eggNOG" id="COG1846">
    <property type="taxonomic scope" value="Bacteria"/>
</dbReference>
<keyword evidence="6" id="KW-1185">Reference proteome</keyword>
<dbReference type="OrthoDB" id="582199at2"/>
<dbReference type="SUPFAM" id="SSF46785">
    <property type="entry name" value="Winged helix' DNA-binding domain"/>
    <property type="match status" value="1"/>
</dbReference>
<dbReference type="PANTHER" id="PTHR33164:SF64">
    <property type="entry name" value="TRANSCRIPTIONAL REGULATOR SLYA"/>
    <property type="match status" value="1"/>
</dbReference>
<dbReference type="STRING" id="1122214.Mame_00778"/>
<keyword evidence="3" id="KW-0804">Transcription</keyword>
<dbReference type="GO" id="GO:0003700">
    <property type="term" value="F:DNA-binding transcription factor activity"/>
    <property type="evidence" value="ECO:0007669"/>
    <property type="project" value="InterPro"/>
</dbReference>
<sequence>MTQAPTDRIGFLLNDVARLFRAAFEREIAKSGLGVTPGEARALARIAAINGGRQSEIAVALGIEPMTLSRYVDGLEKAGLIKRTADPRDGRAKCVTTTEKADAVVSAIRAHSDDLLARLQTDLPEGDRQALSRALRTMRNNFARL</sequence>